<evidence type="ECO:0000256" key="3">
    <source>
        <dbReference type="SAM" id="Phobius"/>
    </source>
</evidence>
<keyword evidence="3" id="KW-0812">Transmembrane</keyword>
<dbReference type="Pfam" id="PF11807">
    <property type="entry name" value="UstYa"/>
    <property type="match status" value="1"/>
</dbReference>
<reference evidence="4 5" key="1">
    <citation type="submission" date="2015-06" db="EMBL/GenBank/DDBJ databases">
        <title>Survival trade-offs in plant roots during colonization by closely related pathogenic and mutualistic fungi.</title>
        <authorList>
            <person name="Hacquard S."/>
            <person name="Kracher B."/>
            <person name="Hiruma K."/>
            <person name="Weinman A."/>
            <person name="Muench P."/>
            <person name="Garrido Oter R."/>
            <person name="Ver Loren van Themaat E."/>
            <person name="Dallerey J.-F."/>
            <person name="Damm U."/>
            <person name="Henrissat B."/>
            <person name="Lespinet O."/>
            <person name="Thon M."/>
            <person name="Kemen E."/>
            <person name="McHardy A.C."/>
            <person name="Schulze-Lefert P."/>
            <person name="O'Connell R.J."/>
        </authorList>
    </citation>
    <scope>NUCLEOTIDE SEQUENCE [LARGE SCALE GENOMIC DNA]</scope>
    <source>
        <strain evidence="4 5">MAFF 238704</strain>
    </source>
</reference>
<organism evidence="4 5">
    <name type="scientific">Colletotrichum incanum</name>
    <name type="common">Soybean anthracnose fungus</name>
    <dbReference type="NCBI Taxonomy" id="1573173"/>
    <lineage>
        <taxon>Eukaryota</taxon>
        <taxon>Fungi</taxon>
        <taxon>Dikarya</taxon>
        <taxon>Ascomycota</taxon>
        <taxon>Pezizomycotina</taxon>
        <taxon>Sordariomycetes</taxon>
        <taxon>Hypocreomycetidae</taxon>
        <taxon>Glomerellales</taxon>
        <taxon>Glomerellaceae</taxon>
        <taxon>Colletotrichum</taxon>
        <taxon>Colletotrichum spaethianum species complex</taxon>
    </lineage>
</organism>
<comment type="caution">
    <text evidence="4">The sequence shown here is derived from an EMBL/GenBank/DDBJ whole genome shotgun (WGS) entry which is preliminary data.</text>
</comment>
<gene>
    <name evidence="4" type="ORF">CI238_03409</name>
</gene>
<dbReference type="PANTHER" id="PTHR33365">
    <property type="entry name" value="YALI0B05434P"/>
    <property type="match status" value="1"/>
</dbReference>
<evidence type="ECO:0000256" key="2">
    <source>
        <dbReference type="ARBA" id="ARBA00035112"/>
    </source>
</evidence>
<sequence length="315" mass="36070">MFQFRRTSASETETADRGQYKALEDQAEDSLFRCDNRSLQELTYLKKKLLFFQVGFYTALVIQAWVFVYWSLLSHAESQPHATYRDLEWSGLLGEDWNGLVPNGLVTIGIGQPLRPTYFGPDHPYYMPEDIFNDFDRSMAMIDKWKSMHNGSSVLVEKNAPHVKRIKPNGDVAEMEPFWPWEPRDDGKEIYAIRGFHQMHCIFVISEEFAYHYNKANETKWTAGHVAHCINTIRDAIMCMADAQPLSFANGYKVGHATDDQAMMCRDWTALHVWVSDPSRGVRVKNVAPPGSLTDKIVPIIPYPELSDLELKGLA</sequence>
<dbReference type="STRING" id="1573173.A0A167AQG6"/>
<accession>A0A167AQG6</accession>
<dbReference type="AlphaFoldDB" id="A0A167AQG6"/>
<name>A0A167AQG6_COLIC</name>
<dbReference type="InterPro" id="IPR021765">
    <property type="entry name" value="UstYa-like"/>
</dbReference>
<evidence type="ECO:0000313" key="4">
    <source>
        <dbReference type="EMBL" id="KZL80412.1"/>
    </source>
</evidence>
<protein>
    <submittedName>
        <fullName evidence="4">Uncharacterized protein</fullName>
    </submittedName>
</protein>
<comment type="pathway">
    <text evidence="1">Mycotoxin biosynthesis.</text>
</comment>
<keyword evidence="3" id="KW-0472">Membrane</keyword>
<comment type="similarity">
    <text evidence="2">Belongs to the ustYa family.</text>
</comment>
<evidence type="ECO:0000256" key="1">
    <source>
        <dbReference type="ARBA" id="ARBA00004685"/>
    </source>
</evidence>
<keyword evidence="3" id="KW-1133">Transmembrane helix</keyword>
<dbReference type="GO" id="GO:0043386">
    <property type="term" value="P:mycotoxin biosynthetic process"/>
    <property type="evidence" value="ECO:0007669"/>
    <property type="project" value="InterPro"/>
</dbReference>
<evidence type="ECO:0000313" key="5">
    <source>
        <dbReference type="Proteomes" id="UP000076584"/>
    </source>
</evidence>
<keyword evidence="5" id="KW-1185">Reference proteome</keyword>
<dbReference type="Proteomes" id="UP000076584">
    <property type="component" value="Unassembled WGS sequence"/>
</dbReference>
<dbReference type="PANTHER" id="PTHR33365:SF4">
    <property type="entry name" value="CYCLOCHLOROTINE BIOSYNTHESIS PROTEIN O"/>
    <property type="match status" value="1"/>
</dbReference>
<feature type="transmembrane region" description="Helical" evidence="3">
    <location>
        <begin position="49"/>
        <end position="72"/>
    </location>
</feature>
<dbReference type="EMBL" id="LFIW01001905">
    <property type="protein sequence ID" value="KZL80412.1"/>
    <property type="molecule type" value="Genomic_DNA"/>
</dbReference>
<proteinExistence type="inferred from homology"/>